<accession>S4XD37</accession>
<reference evidence="6 7" key="1">
    <citation type="submission" date="2012-06" db="EMBL/GenBank/DDBJ databases">
        <title>Complete genome sequence of Corynebacterium terpenotabidum Y-11 (=DSM 44721).</title>
        <authorList>
            <person name="Ruckert C."/>
            <person name="Albersmeier A."/>
            <person name="Al-Dilaimi A."/>
            <person name="Szczepanowski R."/>
            <person name="Kalinowski J."/>
        </authorList>
    </citation>
    <scope>NUCLEOTIDE SEQUENCE [LARGE SCALE GENOMIC DNA]</scope>
    <source>
        <strain evidence="6 7">Y-11</strain>
    </source>
</reference>
<dbReference type="PRINTS" id="PR00081">
    <property type="entry name" value="GDHRDH"/>
</dbReference>
<proteinExistence type="inferred from homology"/>
<evidence type="ECO:0000313" key="6">
    <source>
        <dbReference type="EMBL" id="AGP30451.1"/>
    </source>
</evidence>
<feature type="region of interest" description="Disordered" evidence="4">
    <location>
        <begin position="236"/>
        <end position="255"/>
    </location>
</feature>
<evidence type="ECO:0000313" key="7">
    <source>
        <dbReference type="Proteomes" id="UP000014809"/>
    </source>
</evidence>
<dbReference type="InterPro" id="IPR002347">
    <property type="entry name" value="SDR_fam"/>
</dbReference>
<dbReference type="Gene3D" id="3.40.50.720">
    <property type="entry name" value="NAD(P)-binding Rossmann-like Domain"/>
    <property type="match status" value="1"/>
</dbReference>
<organism evidence="6 7">
    <name type="scientific">Corynebacterium terpenotabidum Y-11</name>
    <dbReference type="NCBI Taxonomy" id="1200352"/>
    <lineage>
        <taxon>Bacteria</taxon>
        <taxon>Bacillati</taxon>
        <taxon>Actinomycetota</taxon>
        <taxon>Actinomycetes</taxon>
        <taxon>Mycobacteriales</taxon>
        <taxon>Corynebacteriaceae</taxon>
        <taxon>Corynebacterium</taxon>
    </lineage>
</organism>
<dbReference type="eggNOG" id="COG1028">
    <property type="taxonomic scope" value="Bacteria"/>
</dbReference>
<dbReference type="Proteomes" id="UP000014809">
    <property type="component" value="Chromosome"/>
</dbReference>
<keyword evidence="2" id="KW-0560">Oxidoreductase</keyword>
<evidence type="ECO:0000256" key="2">
    <source>
        <dbReference type="ARBA" id="ARBA00023002"/>
    </source>
</evidence>
<sequence length="255" mass="25729">MITGGARGIGLGIATELAAQGASVTLTGRSPDSVLAGVAEVRAVVPGAVVAGVECEVTDPASCRDLIAQVTAAHGGPDIVCANAGVFPQQSLTELSVDGFREVIDTNLVGTFTLLKASLAALKISDQGRFIMTSSITGPVTGYPGWTHYAASKAGQLGMMRTAAIELAPHGVTVNAVLPGNVLTAGLEAMGEDYVTGMAASVPVGRLGTPREIGAAVAFLASPGAGYITGQTITVDGGQTLPESPEALEEMRELR</sequence>
<keyword evidence="7" id="KW-1185">Reference proteome</keyword>
<dbReference type="PANTHER" id="PTHR24321:SF8">
    <property type="entry name" value="ESTRADIOL 17-BETA-DEHYDROGENASE 8-RELATED"/>
    <property type="match status" value="1"/>
</dbReference>
<feature type="domain" description="Ketoreductase" evidence="5">
    <location>
        <begin position="1"/>
        <end position="180"/>
    </location>
</feature>
<dbReference type="PANTHER" id="PTHR24321">
    <property type="entry name" value="DEHYDROGENASES, SHORT CHAIN"/>
    <property type="match status" value="1"/>
</dbReference>
<dbReference type="PATRIC" id="fig|1200352.3.peg.810"/>
<evidence type="ECO:0000256" key="3">
    <source>
        <dbReference type="ARBA" id="ARBA00023027"/>
    </source>
</evidence>
<dbReference type="InterPro" id="IPR057326">
    <property type="entry name" value="KR_dom"/>
</dbReference>
<comment type="similarity">
    <text evidence="1">Belongs to the short-chain dehydrogenases/reductases (SDR) family.</text>
</comment>
<dbReference type="HOGENOM" id="CLU_010194_1_2_11"/>
<name>S4XD37_9CORY</name>
<keyword evidence="3" id="KW-0520">NAD</keyword>
<dbReference type="PRINTS" id="PR00080">
    <property type="entry name" value="SDRFAMILY"/>
</dbReference>
<dbReference type="SMART" id="SM00822">
    <property type="entry name" value="PKS_KR"/>
    <property type="match status" value="1"/>
</dbReference>
<evidence type="ECO:0000259" key="5">
    <source>
        <dbReference type="SMART" id="SM00822"/>
    </source>
</evidence>
<dbReference type="AlphaFoldDB" id="S4XD37"/>
<dbReference type="KEGG" id="cter:A606_04010"/>
<dbReference type="SUPFAM" id="SSF51735">
    <property type="entry name" value="NAD(P)-binding Rossmann-fold domains"/>
    <property type="match status" value="1"/>
</dbReference>
<protein>
    <submittedName>
        <fullName evidence="6">Short chain dehydrogenase</fullName>
    </submittedName>
</protein>
<dbReference type="FunFam" id="3.40.50.720:FF:000084">
    <property type="entry name" value="Short-chain dehydrogenase reductase"/>
    <property type="match status" value="1"/>
</dbReference>
<evidence type="ECO:0000256" key="1">
    <source>
        <dbReference type="ARBA" id="ARBA00006484"/>
    </source>
</evidence>
<dbReference type="EMBL" id="CP003696">
    <property type="protein sequence ID" value="AGP30451.1"/>
    <property type="molecule type" value="Genomic_DNA"/>
</dbReference>
<dbReference type="GO" id="GO:0016491">
    <property type="term" value="F:oxidoreductase activity"/>
    <property type="evidence" value="ECO:0007669"/>
    <property type="project" value="UniProtKB-KW"/>
</dbReference>
<dbReference type="STRING" id="1200352.A606_04010"/>
<dbReference type="Pfam" id="PF13561">
    <property type="entry name" value="adh_short_C2"/>
    <property type="match status" value="1"/>
</dbReference>
<dbReference type="InterPro" id="IPR036291">
    <property type="entry name" value="NAD(P)-bd_dom_sf"/>
</dbReference>
<evidence type="ECO:0000256" key="4">
    <source>
        <dbReference type="SAM" id="MobiDB-lite"/>
    </source>
</evidence>
<gene>
    <name evidence="6" type="ORF">A606_04010</name>
</gene>